<evidence type="ECO:0000259" key="3">
    <source>
        <dbReference type="PROSITE" id="PS51471"/>
    </source>
</evidence>
<comment type="pathway">
    <text evidence="1">Antibiotic biosynthesis.</text>
</comment>
<dbReference type="InterPro" id="IPR026992">
    <property type="entry name" value="DIOX_N"/>
</dbReference>
<dbReference type="SUPFAM" id="SSF51197">
    <property type="entry name" value="Clavaminate synthase-like"/>
    <property type="match status" value="1"/>
</dbReference>
<dbReference type="PANTHER" id="PTHR47990">
    <property type="entry name" value="2-OXOGLUTARATE (2OG) AND FE(II)-DEPENDENT OXYGENASE SUPERFAMILY PROTEIN-RELATED"/>
    <property type="match status" value="1"/>
</dbReference>
<gene>
    <name evidence="4" type="ORF">FNW02_26730</name>
</gene>
<feature type="domain" description="Fe2OG dioxygenase" evidence="3">
    <location>
        <begin position="173"/>
        <end position="281"/>
    </location>
</feature>
<dbReference type="GO" id="GO:0046872">
    <property type="term" value="F:metal ion binding"/>
    <property type="evidence" value="ECO:0007669"/>
    <property type="project" value="UniProtKB-KW"/>
</dbReference>
<name>A0AA40T230_9NOST</name>
<dbReference type="RefSeq" id="WP_191760522.1">
    <property type="nucleotide sequence ID" value="NZ_VJXY01000039.1"/>
</dbReference>
<dbReference type="PROSITE" id="PS51471">
    <property type="entry name" value="FE2OG_OXY"/>
    <property type="match status" value="1"/>
</dbReference>
<dbReference type="Gene3D" id="2.60.120.330">
    <property type="entry name" value="B-lactam Antibiotic, Isopenicillin N Synthase, Chain"/>
    <property type="match status" value="1"/>
</dbReference>
<evidence type="ECO:0000256" key="2">
    <source>
        <dbReference type="RuleBase" id="RU003682"/>
    </source>
</evidence>
<keyword evidence="2" id="KW-0408">Iron</keyword>
<dbReference type="Proteomes" id="UP001165986">
    <property type="component" value="Unassembled WGS sequence"/>
</dbReference>
<accession>A0AA40T230</accession>
<dbReference type="Pfam" id="PF14226">
    <property type="entry name" value="DIOX_N"/>
    <property type="match status" value="1"/>
</dbReference>
<dbReference type="InterPro" id="IPR027443">
    <property type="entry name" value="IPNS-like_sf"/>
</dbReference>
<evidence type="ECO:0000313" key="4">
    <source>
        <dbReference type="EMBL" id="MBD6619325.1"/>
    </source>
</evidence>
<dbReference type="InterPro" id="IPR005123">
    <property type="entry name" value="Oxoglu/Fe-dep_dioxygenase_dom"/>
</dbReference>
<keyword evidence="5" id="KW-1185">Reference proteome</keyword>
<dbReference type="GO" id="GO:0016491">
    <property type="term" value="F:oxidoreductase activity"/>
    <property type="evidence" value="ECO:0007669"/>
    <property type="project" value="UniProtKB-KW"/>
</dbReference>
<comment type="caution">
    <text evidence="4">The sequence shown here is derived from an EMBL/GenBank/DDBJ whole genome shotgun (WGS) entry which is preliminary data.</text>
</comment>
<dbReference type="EMBL" id="VJXY01000039">
    <property type="protein sequence ID" value="MBD6619325.1"/>
    <property type="molecule type" value="Genomic_DNA"/>
</dbReference>
<keyword evidence="2" id="KW-0479">Metal-binding</keyword>
<organism evidence="4 5">
    <name type="scientific">Komarekiella delphini-convector SJRDD-AB1</name>
    <dbReference type="NCBI Taxonomy" id="2593771"/>
    <lineage>
        <taxon>Bacteria</taxon>
        <taxon>Bacillati</taxon>
        <taxon>Cyanobacteriota</taxon>
        <taxon>Cyanophyceae</taxon>
        <taxon>Nostocales</taxon>
        <taxon>Nostocaceae</taxon>
        <taxon>Komarekiella</taxon>
        <taxon>Komarekiella delphini-convector</taxon>
    </lineage>
</organism>
<keyword evidence="2" id="KW-0560">Oxidoreductase</keyword>
<protein>
    <submittedName>
        <fullName evidence="4">Isopenicillin N synthase family oxygenase</fullName>
    </submittedName>
</protein>
<comment type="similarity">
    <text evidence="2">Belongs to the iron/ascorbate-dependent oxidoreductase family.</text>
</comment>
<dbReference type="InterPro" id="IPR050231">
    <property type="entry name" value="Iron_ascorbate_oxido_reductase"/>
</dbReference>
<proteinExistence type="inferred from homology"/>
<evidence type="ECO:0000256" key="1">
    <source>
        <dbReference type="ARBA" id="ARBA00004792"/>
    </source>
</evidence>
<reference evidence="4" key="1">
    <citation type="submission" date="2019-07" db="EMBL/GenBank/DDBJ databases">
        <title>Toxilogical consequences of a new and cryptic species of cyanobacteria (Komarekiella delphini-convector) recovered from the epidermis of a bottlenose dolphin and 1500 ft. in the air.</title>
        <authorList>
            <person name="Brown A.O."/>
            <person name="Dvorak P."/>
            <person name="Villanueva C.D."/>
            <person name="Foss A.J."/>
            <person name="Garvey A.D."/>
            <person name="Gibson Q.A."/>
            <person name="Johansen J.R."/>
            <person name="Casamatta D.A."/>
        </authorList>
    </citation>
    <scope>NUCLEOTIDE SEQUENCE</scope>
    <source>
        <strain evidence="4">SJRDD-AB1</strain>
    </source>
</reference>
<dbReference type="InterPro" id="IPR044861">
    <property type="entry name" value="IPNS-like_FE2OG_OXY"/>
</dbReference>
<dbReference type="Pfam" id="PF03171">
    <property type="entry name" value="2OG-FeII_Oxy"/>
    <property type="match status" value="1"/>
</dbReference>
<sequence length="324" mass="36633">MNPIKEREPQIIVTTPIPVIDFHTFMVGDIVAKQAVADRISSAIQEIGCFYLENCVNQTLIDQVFAQAQSFFALPQEEKNQVKLAPGTSRGYVARGKERVLLEAFNFGLDVATDEASVTYQRFGEPNRWPEDQTEFRQVLLEFFTTCRDASFSILQAMAIALKLPESYFTDFHIERNFNTSINHYPSVSQPLSPAETRFAEHTDYGSITLIFQDETAGLEVCTNAGEWIAAPYLPGKVLVILADLMQRWTNDKFPATKHRVPLPSKFPTNPRYSIIYFESPDYDAEITSLANCLDANETAKYEPILTHEYINQIATGGYTSEKQ</sequence>
<dbReference type="AlphaFoldDB" id="A0AA40T230"/>
<evidence type="ECO:0000313" key="5">
    <source>
        <dbReference type="Proteomes" id="UP001165986"/>
    </source>
</evidence>